<dbReference type="Proteomes" id="UP000887569">
    <property type="component" value="Unplaced"/>
</dbReference>
<accession>A0A915A3M9</accession>
<proteinExistence type="predicted"/>
<evidence type="ECO:0000313" key="2">
    <source>
        <dbReference type="WBParaSite" id="PgE424_g001_t01"/>
    </source>
</evidence>
<sequence length="108" mass="12619">MVELLAFAHEANLSQLKQMCISIIVGEHYQRFKQYYNDESPDAAHRSLYERIRRSGFLMTISPLSRIESLWRQSRKCRQIYRFGVKSSTTLAQSPPEHGSNAIWNEVD</sequence>
<reference evidence="2" key="1">
    <citation type="submission" date="2022-11" db="UniProtKB">
        <authorList>
            <consortium name="WormBaseParasite"/>
        </authorList>
    </citation>
    <scope>IDENTIFICATION</scope>
</reference>
<keyword evidence="1" id="KW-1185">Reference proteome</keyword>
<name>A0A915A3M9_PARUN</name>
<evidence type="ECO:0000313" key="1">
    <source>
        <dbReference type="Proteomes" id="UP000887569"/>
    </source>
</evidence>
<dbReference type="WBParaSite" id="PgE424_g001_t01">
    <property type="protein sequence ID" value="PgE424_g001_t01"/>
    <property type="gene ID" value="PgE424_g001"/>
</dbReference>
<dbReference type="AlphaFoldDB" id="A0A915A3M9"/>
<protein>
    <submittedName>
        <fullName evidence="2">Uncharacterized protein</fullName>
    </submittedName>
</protein>
<organism evidence="1 2">
    <name type="scientific">Parascaris univalens</name>
    <name type="common">Nematode worm</name>
    <dbReference type="NCBI Taxonomy" id="6257"/>
    <lineage>
        <taxon>Eukaryota</taxon>
        <taxon>Metazoa</taxon>
        <taxon>Ecdysozoa</taxon>
        <taxon>Nematoda</taxon>
        <taxon>Chromadorea</taxon>
        <taxon>Rhabditida</taxon>
        <taxon>Spirurina</taxon>
        <taxon>Ascaridomorpha</taxon>
        <taxon>Ascaridoidea</taxon>
        <taxon>Ascarididae</taxon>
        <taxon>Parascaris</taxon>
    </lineage>
</organism>